<sequence>MPLSTEEYANLDKKIRDTGFFSEYLPPCFQLNSDVFHHLPGAKCDLIPPYNFNMSRFNQNDARRTISIPEIGAYAVTHAYMKDHHIIKDLVEFTAGNDCSFSPILGEDNSIMRHEQSYGLAGAMREENGQIPSSYISNLATKIIRASGAKKF</sequence>
<evidence type="ECO:0000313" key="2">
    <source>
        <dbReference type="Proteomes" id="UP000260991"/>
    </source>
</evidence>
<proteinExistence type="predicted"/>
<comment type="caution">
    <text evidence="1">The sequence shown here is derived from an EMBL/GenBank/DDBJ whole genome shotgun (WGS) entry which is preliminary data.</text>
</comment>
<name>A0A3E2U4S4_9FIRM</name>
<dbReference type="EMBL" id="QVER01000009">
    <property type="protein sequence ID" value="RGB91209.1"/>
    <property type="molecule type" value="Genomic_DNA"/>
</dbReference>
<organism evidence="1 2">
    <name type="scientific">Faecalibacterium prausnitzii</name>
    <dbReference type="NCBI Taxonomy" id="853"/>
    <lineage>
        <taxon>Bacteria</taxon>
        <taxon>Bacillati</taxon>
        <taxon>Bacillota</taxon>
        <taxon>Clostridia</taxon>
        <taxon>Eubacteriales</taxon>
        <taxon>Oscillospiraceae</taxon>
        <taxon>Faecalibacterium</taxon>
    </lineage>
</organism>
<evidence type="ECO:0000313" key="1">
    <source>
        <dbReference type="EMBL" id="RGB91209.1"/>
    </source>
</evidence>
<dbReference type="Proteomes" id="UP000260991">
    <property type="component" value="Unassembled WGS sequence"/>
</dbReference>
<accession>A0A3E2U4S4</accession>
<dbReference type="AlphaFoldDB" id="A0A3E2U4S4"/>
<reference evidence="1 2" key="1">
    <citation type="submission" date="2018-08" db="EMBL/GenBank/DDBJ databases">
        <title>A genome reference for cultivated species of the human gut microbiota.</title>
        <authorList>
            <person name="Zou Y."/>
            <person name="Xue W."/>
            <person name="Luo G."/>
        </authorList>
    </citation>
    <scope>NUCLEOTIDE SEQUENCE [LARGE SCALE GENOMIC DNA]</scope>
    <source>
        <strain evidence="1 2">AF32-8AC</strain>
    </source>
</reference>
<protein>
    <submittedName>
        <fullName evidence="1">Uncharacterized protein</fullName>
    </submittedName>
</protein>
<dbReference type="RefSeq" id="WP_158403260.1">
    <property type="nucleotide sequence ID" value="NZ_QVER01000009.1"/>
</dbReference>
<gene>
    <name evidence="1" type="ORF">DWZ46_09005</name>
</gene>